<feature type="compositionally biased region" description="Low complexity" evidence="1">
    <location>
        <begin position="60"/>
        <end position="76"/>
    </location>
</feature>
<keyword evidence="3" id="KW-1185">Reference proteome</keyword>
<proteinExistence type="predicted"/>
<reference evidence="2" key="1">
    <citation type="submission" date="2023-11" db="EMBL/GenBank/DDBJ databases">
        <authorList>
            <person name="De Vega J J."/>
            <person name="De Vega J J."/>
        </authorList>
    </citation>
    <scope>NUCLEOTIDE SEQUENCE</scope>
</reference>
<gene>
    <name evidence="2" type="ORF">MYCIT1_LOCUS5570</name>
</gene>
<evidence type="ECO:0000256" key="1">
    <source>
        <dbReference type="SAM" id="MobiDB-lite"/>
    </source>
</evidence>
<accession>A0AAD2GVS8</accession>
<dbReference type="EMBL" id="CAVNYO010000077">
    <property type="protein sequence ID" value="CAK5264959.1"/>
    <property type="molecule type" value="Genomic_DNA"/>
</dbReference>
<protein>
    <submittedName>
        <fullName evidence="2">Uncharacterized protein</fullName>
    </submittedName>
</protein>
<comment type="caution">
    <text evidence="2">The sequence shown here is derived from an EMBL/GenBank/DDBJ whole genome shotgun (WGS) entry which is preliminary data.</text>
</comment>
<dbReference type="Proteomes" id="UP001295794">
    <property type="component" value="Unassembled WGS sequence"/>
</dbReference>
<evidence type="ECO:0000313" key="2">
    <source>
        <dbReference type="EMBL" id="CAK5264959.1"/>
    </source>
</evidence>
<feature type="region of interest" description="Disordered" evidence="1">
    <location>
        <begin position="55"/>
        <end position="142"/>
    </location>
</feature>
<sequence length="593" mass="64068">MPVLPTRKEMQEMKRPELQKLCKDYGVKANLKTEALIELLLDTRNANPRMVPIPAPPAVVPAARRSVSTRQSSRSTAPRISSVIIHDTDDEDESESQGTNVEETENHPEPEPEPMPTRTRKAKETQTRLGMGRPVVAGGSGARAVTKSMSIAKGKRGKSIKIAKPVQETIVEEGDEEQPEAGPSKPQSKEIILQSLHELESAETRREQIASVITDQLAPILEQLKSFKTEAEQVPRLKAEIAELHKQVADVKLLEEKVSSLAAQLETLSAQSVGIASLRAEFEQWKMSDHAPGTGVADASSGGGSENDSNMSSSSNSRTAGMIKRSDMPAPGVAPQLLGKRHRDSSSSDLTGVIEDGEEGQLNADELAKLVTRPTKKRPKLQDDSAMDAEDVPTPPRVPSFTVYSGEEESYVDPPPPMEGLPAFYGASSSGTTTSTRNASENQHPFNYAFLPLTSTPSDSLFALPSFPFPEAPTSPTPTGPNQISTSRDTGRTDIFEPFGLPSPSRPRSRVTSLSSRDGSFVDPSVISHRPSEKEREELAASFGFKALPRLPGEPDGQASRTMYGTELDSDTRFGDFGVEGVASSGFWAGSRF</sequence>
<feature type="region of interest" description="Disordered" evidence="1">
    <location>
        <begin position="289"/>
        <end position="441"/>
    </location>
</feature>
<name>A0AAD2GVS8_9AGAR</name>
<feature type="compositionally biased region" description="Low complexity" evidence="1">
    <location>
        <begin position="306"/>
        <end position="317"/>
    </location>
</feature>
<evidence type="ECO:0000313" key="3">
    <source>
        <dbReference type="Proteomes" id="UP001295794"/>
    </source>
</evidence>
<feature type="region of interest" description="Disordered" evidence="1">
    <location>
        <begin position="171"/>
        <end position="191"/>
    </location>
</feature>
<dbReference type="AlphaFoldDB" id="A0AAD2GVS8"/>
<organism evidence="2 3">
    <name type="scientific">Mycena citricolor</name>
    <dbReference type="NCBI Taxonomy" id="2018698"/>
    <lineage>
        <taxon>Eukaryota</taxon>
        <taxon>Fungi</taxon>
        <taxon>Dikarya</taxon>
        <taxon>Basidiomycota</taxon>
        <taxon>Agaricomycotina</taxon>
        <taxon>Agaricomycetes</taxon>
        <taxon>Agaricomycetidae</taxon>
        <taxon>Agaricales</taxon>
        <taxon>Marasmiineae</taxon>
        <taxon>Mycenaceae</taxon>
        <taxon>Mycena</taxon>
    </lineage>
</organism>
<feature type="region of interest" description="Disordered" evidence="1">
    <location>
        <begin position="465"/>
        <end position="535"/>
    </location>
</feature>
<feature type="compositionally biased region" description="Pro residues" evidence="1">
    <location>
        <begin position="467"/>
        <end position="479"/>
    </location>
</feature>